<accession>A0A0F9DNB2</accession>
<protein>
    <recommendedName>
        <fullName evidence="2">Type II toxin-antitoxin system RelE/ParE family toxin</fullName>
    </recommendedName>
</protein>
<dbReference type="EMBL" id="LAZR01038581">
    <property type="protein sequence ID" value="KKL19186.1"/>
    <property type="molecule type" value="Genomic_DNA"/>
</dbReference>
<name>A0A0F9DNB2_9ZZZZ</name>
<reference evidence="1" key="1">
    <citation type="journal article" date="2015" name="Nature">
        <title>Complex archaea that bridge the gap between prokaryotes and eukaryotes.</title>
        <authorList>
            <person name="Spang A."/>
            <person name="Saw J.H."/>
            <person name="Jorgensen S.L."/>
            <person name="Zaremba-Niedzwiedzka K."/>
            <person name="Martijn J."/>
            <person name="Lind A.E."/>
            <person name="van Eijk R."/>
            <person name="Schleper C."/>
            <person name="Guy L."/>
            <person name="Ettema T.J."/>
        </authorList>
    </citation>
    <scope>NUCLEOTIDE SEQUENCE</scope>
</reference>
<dbReference type="InterPro" id="IPR009241">
    <property type="entry name" value="HigB-like"/>
</dbReference>
<organism evidence="1">
    <name type="scientific">marine sediment metagenome</name>
    <dbReference type="NCBI Taxonomy" id="412755"/>
    <lineage>
        <taxon>unclassified sequences</taxon>
        <taxon>metagenomes</taxon>
        <taxon>ecological metagenomes</taxon>
    </lineage>
</organism>
<proteinExistence type="predicted"/>
<dbReference type="Pfam" id="PF05973">
    <property type="entry name" value="Gp49"/>
    <property type="match status" value="1"/>
</dbReference>
<gene>
    <name evidence="1" type="ORF">LCGC14_2468000</name>
</gene>
<evidence type="ECO:0000313" key="1">
    <source>
        <dbReference type="EMBL" id="KKL19186.1"/>
    </source>
</evidence>
<sequence>MGWAIEYYVSGKGKSPVKDFIDSLSPESKAKYIFIADLLEQYGIEVREPYVKPITGKKKMFEIRIKDKTNIHRVLYFAFTGKRLVLLHGFTKKTRKTPLKELAIAEKRMNDYLQRKR</sequence>
<evidence type="ECO:0008006" key="2">
    <source>
        <dbReference type="Google" id="ProtNLM"/>
    </source>
</evidence>
<dbReference type="AlphaFoldDB" id="A0A0F9DNB2"/>
<comment type="caution">
    <text evidence="1">The sequence shown here is derived from an EMBL/GenBank/DDBJ whole genome shotgun (WGS) entry which is preliminary data.</text>
</comment>